<name>A0AAW1VIW4_RUBAR</name>
<sequence>MHLVRVFLRLIPKQAITTFDAWLIALANMKSQQAARNKICYHCLLLLLGTFGRVDVKPCTRAGVIIRGQNGNFIAGSATISSTSSVIEAEAAALVKGATGEFTPFLLSFIVFELPCAMFRGDGFLVKLIVLQIAAKLAKSRLSTDVWVNRPPTCLIDVLTSDGLPSPH</sequence>
<comment type="caution">
    <text evidence="1">The sequence shown here is derived from an EMBL/GenBank/DDBJ whole genome shotgun (WGS) entry which is preliminary data.</text>
</comment>
<reference evidence="1 2" key="1">
    <citation type="journal article" date="2023" name="G3 (Bethesda)">
        <title>A chromosome-length genome assembly and annotation of blackberry (Rubus argutus, cv. 'Hillquist').</title>
        <authorList>
            <person name="Bruna T."/>
            <person name="Aryal R."/>
            <person name="Dudchenko O."/>
            <person name="Sargent D.J."/>
            <person name="Mead D."/>
            <person name="Buti M."/>
            <person name="Cavallini A."/>
            <person name="Hytonen T."/>
            <person name="Andres J."/>
            <person name="Pham M."/>
            <person name="Weisz D."/>
            <person name="Mascagni F."/>
            <person name="Usai G."/>
            <person name="Natali L."/>
            <person name="Bassil N."/>
            <person name="Fernandez G.E."/>
            <person name="Lomsadze A."/>
            <person name="Armour M."/>
            <person name="Olukolu B."/>
            <person name="Poorten T."/>
            <person name="Britton C."/>
            <person name="Davik J."/>
            <person name="Ashrafi H."/>
            <person name="Aiden E.L."/>
            <person name="Borodovsky M."/>
            <person name="Worthington M."/>
        </authorList>
    </citation>
    <scope>NUCLEOTIDE SEQUENCE [LARGE SCALE GENOMIC DNA]</scope>
    <source>
        <strain evidence="1">PI 553951</strain>
    </source>
</reference>
<dbReference type="AlphaFoldDB" id="A0AAW1VIW4"/>
<gene>
    <name evidence="1" type="ORF">M0R45_001770</name>
</gene>
<accession>A0AAW1VIW4</accession>
<proteinExistence type="predicted"/>
<evidence type="ECO:0000313" key="1">
    <source>
        <dbReference type="EMBL" id="KAK9902295.1"/>
    </source>
</evidence>
<dbReference type="EMBL" id="JBEDUW010000267">
    <property type="protein sequence ID" value="KAK9902295.1"/>
    <property type="molecule type" value="Genomic_DNA"/>
</dbReference>
<evidence type="ECO:0008006" key="3">
    <source>
        <dbReference type="Google" id="ProtNLM"/>
    </source>
</evidence>
<dbReference type="Proteomes" id="UP001457282">
    <property type="component" value="Unassembled WGS sequence"/>
</dbReference>
<evidence type="ECO:0000313" key="2">
    <source>
        <dbReference type="Proteomes" id="UP001457282"/>
    </source>
</evidence>
<protein>
    <recommendedName>
        <fullName evidence="3">RNase H type-1 domain-containing protein</fullName>
    </recommendedName>
</protein>
<keyword evidence="2" id="KW-1185">Reference proteome</keyword>
<organism evidence="1 2">
    <name type="scientific">Rubus argutus</name>
    <name type="common">Southern blackberry</name>
    <dbReference type="NCBI Taxonomy" id="59490"/>
    <lineage>
        <taxon>Eukaryota</taxon>
        <taxon>Viridiplantae</taxon>
        <taxon>Streptophyta</taxon>
        <taxon>Embryophyta</taxon>
        <taxon>Tracheophyta</taxon>
        <taxon>Spermatophyta</taxon>
        <taxon>Magnoliopsida</taxon>
        <taxon>eudicotyledons</taxon>
        <taxon>Gunneridae</taxon>
        <taxon>Pentapetalae</taxon>
        <taxon>rosids</taxon>
        <taxon>fabids</taxon>
        <taxon>Rosales</taxon>
        <taxon>Rosaceae</taxon>
        <taxon>Rosoideae</taxon>
        <taxon>Rosoideae incertae sedis</taxon>
        <taxon>Rubus</taxon>
    </lineage>
</organism>